<protein>
    <submittedName>
        <fullName evidence="3">Putative secreted protein</fullName>
    </submittedName>
</protein>
<proteinExistence type="evidence at transcript level"/>
<dbReference type="EMBL" id="GANP01015031">
    <property type="protein sequence ID" value="JAB69437.1"/>
    <property type="molecule type" value="mRNA"/>
</dbReference>
<keyword evidence="2" id="KW-0732">Signal</keyword>
<evidence type="ECO:0000256" key="2">
    <source>
        <dbReference type="SAM" id="SignalP"/>
    </source>
</evidence>
<name>V5H587_IXORI</name>
<evidence type="ECO:0000256" key="1">
    <source>
        <dbReference type="SAM" id="MobiDB-lite"/>
    </source>
</evidence>
<sequence>MLNIRQFVLWLVLCCIITGCASSGGDSAGSPSPESAPESGNGGSETGPKPEYDPGTSSLELEGRLALVTGGSQRHWSECCYGTRT</sequence>
<feature type="compositionally biased region" description="Low complexity" evidence="1">
    <location>
        <begin position="23"/>
        <end position="39"/>
    </location>
</feature>
<dbReference type="PROSITE" id="PS51257">
    <property type="entry name" value="PROKAR_LIPOPROTEIN"/>
    <property type="match status" value="1"/>
</dbReference>
<feature type="signal peptide" evidence="2">
    <location>
        <begin position="1"/>
        <end position="22"/>
    </location>
</feature>
<feature type="region of interest" description="Disordered" evidence="1">
    <location>
        <begin position="23"/>
        <end position="58"/>
    </location>
</feature>
<organism evidence="3">
    <name type="scientific">Ixodes ricinus</name>
    <name type="common">Common tick</name>
    <name type="synonym">Acarus ricinus</name>
    <dbReference type="NCBI Taxonomy" id="34613"/>
    <lineage>
        <taxon>Eukaryota</taxon>
        <taxon>Metazoa</taxon>
        <taxon>Ecdysozoa</taxon>
        <taxon>Arthropoda</taxon>
        <taxon>Chelicerata</taxon>
        <taxon>Arachnida</taxon>
        <taxon>Acari</taxon>
        <taxon>Parasitiformes</taxon>
        <taxon>Ixodida</taxon>
        <taxon>Ixodoidea</taxon>
        <taxon>Ixodidae</taxon>
        <taxon>Ixodinae</taxon>
        <taxon>Ixodes</taxon>
    </lineage>
</organism>
<evidence type="ECO:0000313" key="3">
    <source>
        <dbReference type="EMBL" id="JAB69437.1"/>
    </source>
</evidence>
<reference evidence="3" key="1">
    <citation type="journal article" date="2015" name="Sci. Rep.">
        <title>Tissue- and time-dependent transcription in Ixodes ricinus salivary glands and midguts when blood feeding on the vertebrate host.</title>
        <authorList>
            <person name="Kotsyfakis M."/>
            <person name="Schwarz A."/>
            <person name="Erhart J."/>
            <person name="Ribeiro J.M."/>
        </authorList>
    </citation>
    <scope>NUCLEOTIDE SEQUENCE</scope>
    <source>
        <tissue evidence="3">Salivary gland and midgut</tissue>
    </source>
</reference>
<feature type="chain" id="PRO_5004735126" evidence="2">
    <location>
        <begin position="23"/>
        <end position="85"/>
    </location>
</feature>
<accession>V5H587</accession>
<dbReference type="AlphaFoldDB" id="V5H587"/>